<comment type="caution">
    <text evidence="2">The sequence shown here is derived from an EMBL/GenBank/DDBJ whole genome shotgun (WGS) entry which is preliminary data.</text>
</comment>
<reference evidence="2 3" key="1">
    <citation type="journal article" date="2024" name="J. Plant Pathol.">
        <title>Sequence and assembly of the genome of Seiridium unicorne, isolate CBS 538.82, causal agent of cypress canker disease.</title>
        <authorList>
            <person name="Scali E."/>
            <person name="Rocca G.D."/>
            <person name="Danti R."/>
            <person name="Garbelotto M."/>
            <person name="Barberini S."/>
            <person name="Baroncelli R."/>
            <person name="Emiliani G."/>
        </authorList>
    </citation>
    <scope>NUCLEOTIDE SEQUENCE [LARGE SCALE GENOMIC DNA]</scope>
    <source>
        <strain evidence="2 3">BM-138-508</strain>
    </source>
</reference>
<dbReference type="Proteomes" id="UP001408356">
    <property type="component" value="Unassembled WGS sequence"/>
</dbReference>
<dbReference type="EMBL" id="JARVKF010000425">
    <property type="protein sequence ID" value="KAK9414534.1"/>
    <property type="molecule type" value="Genomic_DNA"/>
</dbReference>
<feature type="domain" description="DUF7730" evidence="1">
    <location>
        <begin position="111"/>
        <end position="323"/>
    </location>
</feature>
<dbReference type="PANTHER" id="PTHR38790:SF4">
    <property type="entry name" value="2EXR DOMAIN-CONTAINING PROTEIN"/>
    <property type="match status" value="1"/>
</dbReference>
<organism evidence="2 3">
    <name type="scientific">Seiridium unicorne</name>
    <dbReference type="NCBI Taxonomy" id="138068"/>
    <lineage>
        <taxon>Eukaryota</taxon>
        <taxon>Fungi</taxon>
        <taxon>Dikarya</taxon>
        <taxon>Ascomycota</taxon>
        <taxon>Pezizomycotina</taxon>
        <taxon>Sordariomycetes</taxon>
        <taxon>Xylariomycetidae</taxon>
        <taxon>Amphisphaeriales</taxon>
        <taxon>Sporocadaceae</taxon>
        <taxon>Seiridium</taxon>
    </lineage>
</organism>
<name>A0ABR2UJ66_9PEZI</name>
<evidence type="ECO:0000313" key="3">
    <source>
        <dbReference type="Proteomes" id="UP001408356"/>
    </source>
</evidence>
<evidence type="ECO:0000313" key="2">
    <source>
        <dbReference type="EMBL" id="KAK9414534.1"/>
    </source>
</evidence>
<accession>A0ABR2UJ66</accession>
<protein>
    <recommendedName>
        <fullName evidence="1">DUF7730 domain-containing protein</fullName>
    </recommendedName>
</protein>
<dbReference type="InterPro" id="IPR056632">
    <property type="entry name" value="DUF7730"/>
</dbReference>
<evidence type="ECO:0000259" key="1">
    <source>
        <dbReference type="Pfam" id="PF24864"/>
    </source>
</evidence>
<sequence>MEVRSDRGSGLIMGTETLEDIMQPYSTFAQKIYHCHWSLSDCDSGQRTRDTTSSEKDTEKDEFRNIFRTIEVRDESWILADTITTPLGFAFFQASKDKRIKTALPGAGDHATGNSAFFTVLAPELRRQILTAAFGGKTMHIQTNIISARHPAGAGRSPLASREIRRHGCACYRGSDDCDVTNPATDWCVDDLVPRNHLLKQPQLPQDSLVGAVGWLQSCRLAYIEGVEVLYATNTIHIRSEALDMTMSDYIAVPHLSTITSFEFVFDQRFLRLPDFGPVPQKQVEHLLDVLPTELPKLKRLYIGFAANLAIWSPNTATNKERFQLYTERVLQPIDAMLVRFGERLGEMEVGLPASAFQAHFHTGIGKGLKFQLPGWKPGPVAQRHPQGGYYPRQRIWRPISPLPEQAAQSGKQRGYWVGETGNDLPSGWIIDMPRYWE</sequence>
<dbReference type="PANTHER" id="PTHR38790">
    <property type="entry name" value="2EXR DOMAIN-CONTAINING PROTEIN-RELATED"/>
    <property type="match status" value="1"/>
</dbReference>
<gene>
    <name evidence="2" type="ORF">SUNI508_11107</name>
</gene>
<keyword evidence="3" id="KW-1185">Reference proteome</keyword>
<proteinExistence type="predicted"/>
<dbReference type="Pfam" id="PF24864">
    <property type="entry name" value="DUF7730"/>
    <property type="match status" value="1"/>
</dbReference>